<dbReference type="SUPFAM" id="SSF53850">
    <property type="entry name" value="Periplasmic binding protein-like II"/>
    <property type="match status" value="1"/>
</dbReference>
<dbReference type="Gene3D" id="3.40.190.10">
    <property type="entry name" value="Periplasmic binding protein-like II"/>
    <property type="match status" value="2"/>
</dbReference>
<accession>A0A222EAE6</accession>
<organism evidence="2 3">
    <name type="scientific">Antarctobacter heliothermus</name>
    <dbReference type="NCBI Taxonomy" id="74033"/>
    <lineage>
        <taxon>Bacteria</taxon>
        <taxon>Pseudomonadati</taxon>
        <taxon>Pseudomonadota</taxon>
        <taxon>Alphaproteobacteria</taxon>
        <taxon>Rhodobacterales</taxon>
        <taxon>Roseobacteraceae</taxon>
        <taxon>Antarctobacter</taxon>
    </lineage>
</organism>
<dbReference type="EMBL" id="CP022541">
    <property type="protein sequence ID" value="ASP23199.1"/>
    <property type="molecule type" value="Genomic_DNA"/>
</dbReference>
<keyword evidence="3" id="KW-1185">Reference proteome</keyword>
<reference evidence="2 3" key="1">
    <citation type="submission" date="2017-07" db="EMBL/GenBank/DDBJ databases">
        <title>Genome Sequence of Antarctobacter heliothermus Strain SMS3 Isolated from a culture of the Diatom Skeletonema marinoi.</title>
        <authorList>
            <person name="Topel M."/>
            <person name="Pinder M.I.M."/>
            <person name="Johansson O.N."/>
            <person name="Kourtchenko O."/>
            <person name="Godhe A."/>
            <person name="Clarke A.K."/>
        </authorList>
    </citation>
    <scope>NUCLEOTIDE SEQUENCE [LARGE SCALE GENOMIC DNA]</scope>
    <source>
        <strain evidence="2 3">SMS3</strain>
        <plasmid evidence="3">Plasmid psms3-1</plasmid>
    </source>
</reference>
<dbReference type="PANTHER" id="PTHR42941:SF1">
    <property type="entry name" value="SLL1037 PROTEIN"/>
    <property type="match status" value="1"/>
</dbReference>
<dbReference type="Proteomes" id="UP000203589">
    <property type="component" value="Plasmid pSMS3-1"/>
</dbReference>
<feature type="chain" id="PRO_5013279333" evidence="1">
    <location>
        <begin position="24"/>
        <end position="322"/>
    </location>
</feature>
<keyword evidence="1" id="KW-0732">Signal</keyword>
<keyword evidence="2" id="KW-0614">Plasmid</keyword>
<dbReference type="InterPro" id="IPR011852">
    <property type="entry name" value="TRAP_TAXI"/>
</dbReference>
<dbReference type="OrthoDB" id="9776669at2"/>
<evidence type="ECO:0000313" key="3">
    <source>
        <dbReference type="Proteomes" id="UP000203589"/>
    </source>
</evidence>
<sequence length="322" mass="34189">MKRFIYALSAAATIAVAGSAASAQDNWPKSLTVATASPGGVYAVYGQGLATIISDVVRVPTSTQQTQGPAQNVVVVGTGKALLGMTTMGPAWQGWNGELELAPGTKFTAMRALFPMYRTPFQMITLADSGIDGLADLEGRTVGMGPRGGTGGTFWPVWLEQMGVSVNAQFGPASDQGGQLGDARLDAIIHAGGIPHPMMSEVEATHDANIFGMTAKEVDMIAAANPYVEPFDIPQATYKSLDGDVPTVAMWNIALAHQDVPEDLAYEIVKAVFENHDRLLQTHSSAKETLLSNVSQNQTIPYHPGAIRYFEEQGIEVPQIAD</sequence>
<gene>
    <name evidence="2" type="ORF">ANTHELSMS3_04805</name>
</gene>
<dbReference type="NCBIfam" id="TIGR02122">
    <property type="entry name" value="TRAP_TAXI"/>
    <property type="match status" value="1"/>
</dbReference>
<evidence type="ECO:0000256" key="1">
    <source>
        <dbReference type="SAM" id="SignalP"/>
    </source>
</evidence>
<protein>
    <submittedName>
        <fullName evidence="2">NMT1-like family protein</fullName>
    </submittedName>
</protein>
<geneLocation type="plasmid" evidence="3">
    <name>psms3-1</name>
</geneLocation>
<dbReference type="PANTHER" id="PTHR42941">
    <property type="entry name" value="SLL1037 PROTEIN"/>
    <property type="match status" value="1"/>
</dbReference>
<feature type="signal peptide" evidence="1">
    <location>
        <begin position="1"/>
        <end position="23"/>
    </location>
</feature>
<dbReference type="KEGG" id="aht:ANTHELSMS3_04805"/>
<name>A0A222EAE6_9RHOB</name>
<dbReference type="RefSeq" id="WP_094037328.1">
    <property type="nucleotide sequence ID" value="NZ_CP022541.1"/>
</dbReference>
<dbReference type="AlphaFoldDB" id="A0A222EAE6"/>
<dbReference type="Pfam" id="PF16868">
    <property type="entry name" value="NMT1_3"/>
    <property type="match status" value="1"/>
</dbReference>
<evidence type="ECO:0000313" key="2">
    <source>
        <dbReference type="EMBL" id="ASP23199.1"/>
    </source>
</evidence>
<proteinExistence type="predicted"/>